<organism evidence="6 7">
    <name type="scientific">Algimonas arctica</name>
    <dbReference type="NCBI Taxonomy" id="1479486"/>
    <lineage>
        <taxon>Bacteria</taxon>
        <taxon>Pseudomonadati</taxon>
        <taxon>Pseudomonadota</taxon>
        <taxon>Alphaproteobacteria</taxon>
        <taxon>Maricaulales</taxon>
        <taxon>Robiginitomaculaceae</taxon>
        <taxon>Algimonas</taxon>
    </lineage>
</organism>
<keyword evidence="3 5" id="KW-1133">Transmembrane helix</keyword>
<evidence type="ECO:0000256" key="4">
    <source>
        <dbReference type="ARBA" id="ARBA00023136"/>
    </source>
</evidence>
<reference evidence="6" key="2">
    <citation type="submission" date="2020-09" db="EMBL/GenBank/DDBJ databases">
        <authorList>
            <person name="Sun Q."/>
            <person name="Kim S."/>
        </authorList>
    </citation>
    <scope>NUCLEOTIDE SEQUENCE</scope>
    <source>
        <strain evidence="6">KCTC 32513</strain>
    </source>
</reference>
<comment type="subcellular location">
    <subcellularLocation>
        <location evidence="1">Membrane</location>
    </subcellularLocation>
</comment>
<accession>A0A8J3CK67</accession>
<reference evidence="6" key="1">
    <citation type="journal article" date="2014" name="Int. J. Syst. Evol. Microbiol.">
        <title>Complete genome sequence of Corynebacterium casei LMG S-19264T (=DSM 44701T), isolated from a smear-ripened cheese.</title>
        <authorList>
            <consortium name="US DOE Joint Genome Institute (JGI-PGF)"/>
            <person name="Walter F."/>
            <person name="Albersmeier A."/>
            <person name="Kalinowski J."/>
            <person name="Ruckert C."/>
        </authorList>
    </citation>
    <scope>NUCLEOTIDE SEQUENCE</scope>
    <source>
        <strain evidence="6">KCTC 32513</strain>
    </source>
</reference>
<proteinExistence type="predicted"/>
<dbReference type="PANTHER" id="PTHR35371:SF1">
    <property type="entry name" value="BLR7753 PROTEIN"/>
    <property type="match status" value="1"/>
</dbReference>
<evidence type="ECO:0008006" key="8">
    <source>
        <dbReference type="Google" id="ProtNLM"/>
    </source>
</evidence>
<feature type="transmembrane region" description="Helical" evidence="5">
    <location>
        <begin position="86"/>
        <end position="107"/>
    </location>
</feature>
<keyword evidence="4 5" id="KW-0472">Membrane</keyword>
<evidence type="ECO:0000256" key="3">
    <source>
        <dbReference type="ARBA" id="ARBA00022989"/>
    </source>
</evidence>
<name>A0A8J3CK67_9PROT</name>
<dbReference type="Pfam" id="PF01124">
    <property type="entry name" value="MAPEG"/>
    <property type="match status" value="1"/>
</dbReference>
<gene>
    <name evidence="6" type="ORF">GCM10009069_00920</name>
</gene>
<evidence type="ECO:0000256" key="5">
    <source>
        <dbReference type="SAM" id="Phobius"/>
    </source>
</evidence>
<sequence>MPTELQYLISAVGLYLFMILMQTVSATVSRKASVADLVGARDDLPTAGLTTFHGRTKRAQANFTESMVMFVPLCLIAVYSNDTSGLTALGAALFFYGRLVFAPMYYFGVPWLRTLAWFVSIIGILLFFVELLF</sequence>
<feature type="transmembrane region" description="Helical" evidence="5">
    <location>
        <begin position="114"/>
        <end position="132"/>
    </location>
</feature>
<dbReference type="GO" id="GO:0016020">
    <property type="term" value="C:membrane"/>
    <property type="evidence" value="ECO:0007669"/>
    <property type="project" value="UniProtKB-SubCell"/>
</dbReference>
<dbReference type="InterPro" id="IPR023352">
    <property type="entry name" value="MAPEG-like_dom_sf"/>
</dbReference>
<comment type="caution">
    <text evidence="6">The sequence shown here is derived from an EMBL/GenBank/DDBJ whole genome shotgun (WGS) entry which is preliminary data.</text>
</comment>
<evidence type="ECO:0000256" key="2">
    <source>
        <dbReference type="ARBA" id="ARBA00022692"/>
    </source>
</evidence>
<dbReference type="SUPFAM" id="SSF161084">
    <property type="entry name" value="MAPEG domain-like"/>
    <property type="match status" value="1"/>
</dbReference>
<dbReference type="Proteomes" id="UP000634004">
    <property type="component" value="Unassembled WGS sequence"/>
</dbReference>
<dbReference type="RefSeq" id="WP_189494245.1">
    <property type="nucleotide sequence ID" value="NZ_BMZH01000001.1"/>
</dbReference>
<keyword evidence="2 5" id="KW-0812">Transmembrane</keyword>
<dbReference type="PANTHER" id="PTHR35371">
    <property type="entry name" value="INNER MEMBRANE PROTEIN"/>
    <property type="match status" value="1"/>
</dbReference>
<evidence type="ECO:0000313" key="7">
    <source>
        <dbReference type="Proteomes" id="UP000634004"/>
    </source>
</evidence>
<evidence type="ECO:0000313" key="6">
    <source>
        <dbReference type="EMBL" id="GHA81685.1"/>
    </source>
</evidence>
<evidence type="ECO:0000256" key="1">
    <source>
        <dbReference type="ARBA" id="ARBA00004370"/>
    </source>
</evidence>
<feature type="transmembrane region" description="Helical" evidence="5">
    <location>
        <begin position="6"/>
        <end position="24"/>
    </location>
</feature>
<dbReference type="Gene3D" id="1.20.120.550">
    <property type="entry name" value="Membrane associated eicosanoid/glutathione metabolism-like domain"/>
    <property type="match status" value="1"/>
</dbReference>
<protein>
    <recommendedName>
        <fullName evidence="8">MAPEG family protein</fullName>
    </recommendedName>
</protein>
<dbReference type="EMBL" id="BMZH01000001">
    <property type="protein sequence ID" value="GHA81685.1"/>
    <property type="molecule type" value="Genomic_DNA"/>
</dbReference>
<keyword evidence="7" id="KW-1185">Reference proteome</keyword>
<dbReference type="AlphaFoldDB" id="A0A8J3CK67"/>
<dbReference type="InterPro" id="IPR001129">
    <property type="entry name" value="Membr-assoc_MAPEG"/>
</dbReference>